<sequence length="115" mass="13497">MSFDFTLSNKTTIQFTFCYHEIFVLQNFPPSHIFLKAAETKVLIQTHKKVKTKINVATILKIRIGINNDYIRTYAKQNKEIAGKRSIIVEDLCEVVFPLKHRKKVFFLEMLDLFS</sequence>
<name>A0A1J1IUS1_9DIPT</name>
<evidence type="ECO:0000313" key="1">
    <source>
        <dbReference type="EMBL" id="CRL04003.1"/>
    </source>
</evidence>
<dbReference type="Proteomes" id="UP000183832">
    <property type="component" value="Unassembled WGS sequence"/>
</dbReference>
<evidence type="ECO:0000313" key="2">
    <source>
        <dbReference type="Proteomes" id="UP000183832"/>
    </source>
</evidence>
<keyword evidence="2" id="KW-1185">Reference proteome</keyword>
<organism evidence="1 2">
    <name type="scientific">Clunio marinus</name>
    <dbReference type="NCBI Taxonomy" id="568069"/>
    <lineage>
        <taxon>Eukaryota</taxon>
        <taxon>Metazoa</taxon>
        <taxon>Ecdysozoa</taxon>
        <taxon>Arthropoda</taxon>
        <taxon>Hexapoda</taxon>
        <taxon>Insecta</taxon>
        <taxon>Pterygota</taxon>
        <taxon>Neoptera</taxon>
        <taxon>Endopterygota</taxon>
        <taxon>Diptera</taxon>
        <taxon>Nematocera</taxon>
        <taxon>Chironomoidea</taxon>
        <taxon>Chironomidae</taxon>
        <taxon>Clunio</taxon>
    </lineage>
</organism>
<proteinExistence type="predicted"/>
<dbReference type="EMBL" id="CVRI01000061">
    <property type="protein sequence ID" value="CRL04003.1"/>
    <property type="molecule type" value="Genomic_DNA"/>
</dbReference>
<dbReference type="AlphaFoldDB" id="A0A1J1IUS1"/>
<protein>
    <submittedName>
        <fullName evidence="1">CLUMA_CG017121, isoform A</fullName>
    </submittedName>
</protein>
<accession>A0A1J1IUS1</accession>
<reference evidence="1 2" key="1">
    <citation type="submission" date="2015-04" db="EMBL/GenBank/DDBJ databases">
        <authorList>
            <person name="Syromyatnikov M.Y."/>
            <person name="Popov V.N."/>
        </authorList>
    </citation>
    <scope>NUCLEOTIDE SEQUENCE [LARGE SCALE GENOMIC DNA]</scope>
</reference>
<gene>
    <name evidence="1" type="ORF">CLUMA_CG017121</name>
</gene>